<dbReference type="EMBL" id="BSSD01000003">
    <property type="protein sequence ID" value="GLW91809.1"/>
    <property type="molecule type" value="Genomic_DNA"/>
</dbReference>
<accession>A0A9W6QNN3</accession>
<keyword evidence="3" id="KW-1185">Reference proteome</keyword>
<sequence length="181" mass="19805">MNDVEVGRLLTVVKMLDQRAPQPDKAGMLRKLWQGLLAHVPFAAAKQATEEWYRSDRYRETRETITPADIAGWWRSRRREPVAPRGMIGAAAREAAAVLAEEAATRGMALWTHLRTGLELEAAVCEVEARRLVTSVPCPWEPCRAGVGQPCTDWKGRPLAKTAGGAHAGRVQAVIGGSTQV</sequence>
<dbReference type="InterPro" id="IPR056911">
    <property type="entry name" value="Phage_Znf_bind_put"/>
</dbReference>
<evidence type="ECO:0000259" key="1">
    <source>
        <dbReference type="Pfam" id="PF24623"/>
    </source>
</evidence>
<evidence type="ECO:0000313" key="3">
    <source>
        <dbReference type="Proteomes" id="UP001165042"/>
    </source>
</evidence>
<dbReference type="AlphaFoldDB" id="A0A9W6QNN3"/>
<dbReference type="Pfam" id="PF24623">
    <property type="entry name" value="Phage_zn_bind_8"/>
    <property type="match status" value="1"/>
</dbReference>
<feature type="domain" description="DNA-binding phage zinc finger" evidence="1">
    <location>
        <begin position="128"/>
        <end position="173"/>
    </location>
</feature>
<comment type="caution">
    <text evidence="2">The sequence shown here is derived from an EMBL/GenBank/DDBJ whole genome shotgun (WGS) entry which is preliminary data.</text>
</comment>
<organism evidence="2 3">
    <name type="scientific">Actinokineospora globicatena</name>
    <dbReference type="NCBI Taxonomy" id="103729"/>
    <lineage>
        <taxon>Bacteria</taxon>
        <taxon>Bacillati</taxon>
        <taxon>Actinomycetota</taxon>
        <taxon>Actinomycetes</taxon>
        <taxon>Pseudonocardiales</taxon>
        <taxon>Pseudonocardiaceae</taxon>
        <taxon>Actinokineospora</taxon>
    </lineage>
</organism>
<dbReference type="Proteomes" id="UP001165042">
    <property type="component" value="Unassembled WGS sequence"/>
</dbReference>
<dbReference type="RefSeq" id="WP_285610586.1">
    <property type="nucleotide sequence ID" value="NZ_BSSD01000003.1"/>
</dbReference>
<proteinExistence type="predicted"/>
<name>A0A9W6QNN3_9PSEU</name>
<evidence type="ECO:0000313" key="2">
    <source>
        <dbReference type="EMBL" id="GLW91809.1"/>
    </source>
</evidence>
<reference evidence="2" key="1">
    <citation type="submission" date="2023-02" db="EMBL/GenBank/DDBJ databases">
        <title>Actinokineospora globicatena NBRC 15670.</title>
        <authorList>
            <person name="Ichikawa N."/>
            <person name="Sato H."/>
            <person name="Tonouchi N."/>
        </authorList>
    </citation>
    <scope>NUCLEOTIDE SEQUENCE</scope>
    <source>
        <strain evidence="2">NBRC 15670</strain>
    </source>
</reference>
<protein>
    <recommendedName>
        <fullName evidence="1">DNA-binding phage zinc finger domain-containing protein</fullName>
    </recommendedName>
</protein>
<gene>
    <name evidence="2" type="ORF">Aglo03_26250</name>
</gene>